<evidence type="ECO:0000256" key="3">
    <source>
        <dbReference type="ARBA" id="ARBA00022679"/>
    </source>
</evidence>
<evidence type="ECO:0000256" key="8">
    <source>
        <dbReference type="SAM" id="Phobius"/>
    </source>
</evidence>
<comment type="subcellular location">
    <subcellularLocation>
        <location evidence="1">Cell membrane</location>
        <topology evidence="1">Multi-pass membrane protein</topology>
    </subcellularLocation>
</comment>
<feature type="transmembrane region" description="Helical" evidence="8">
    <location>
        <begin position="6"/>
        <end position="26"/>
    </location>
</feature>
<dbReference type="EMBL" id="QPJJ01000001">
    <property type="protein sequence ID" value="RCW77393.1"/>
    <property type="molecule type" value="Genomic_DNA"/>
</dbReference>
<feature type="transmembrane region" description="Helical" evidence="8">
    <location>
        <begin position="102"/>
        <end position="119"/>
    </location>
</feature>
<feature type="transmembrane region" description="Helical" evidence="8">
    <location>
        <begin position="160"/>
        <end position="177"/>
    </location>
</feature>
<dbReference type="InterPro" id="IPR000715">
    <property type="entry name" value="Glycosyl_transferase_4"/>
</dbReference>
<keyword evidence="6 8" id="KW-0472">Membrane</keyword>
<evidence type="ECO:0000256" key="6">
    <source>
        <dbReference type="ARBA" id="ARBA00023136"/>
    </source>
</evidence>
<name>A0A368YAW7_9BACI</name>
<feature type="transmembrane region" description="Helical" evidence="8">
    <location>
        <begin position="183"/>
        <end position="201"/>
    </location>
</feature>
<keyword evidence="3 9" id="KW-0808">Transferase</keyword>
<dbReference type="PANTHER" id="PTHR22926">
    <property type="entry name" value="PHOSPHO-N-ACETYLMURAMOYL-PENTAPEPTIDE-TRANSFERASE"/>
    <property type="match status" value="1"/>
</dbReference>
<comment type="cofactor">
    <cofactor evidence="7">
        <name>Mg(2+)</name>
        <dbReference type="ChEBI" id="CHEBI:18420"/>
    </cofactor>
</comment>
<feature type="binding site" evidence="7">
    <location>
        <position position="152"/>
    </location>
    <ligand>
        <name>Mg(2+)</name>
        <dbReference type="ChEBI" id="CHEBI:18420"/>
    </ligand>
</feature>
<accession>A0A368YAW7</accession>
<evidence type="ECO:0000256" key="7">
    <source>
        <dbReference type="PIRSR" id="PIRSR600715-1"/>
    </source>
</evidence>
<evidence type="ECO:0000256" key="1">
    <source>
        <dbReference type="ARBA" id="ARBA00004651"/>
    </source>
</evidence>
<feature type="binding site" evidence="7">
    <location>
        <position position="212"/>
    </location>
    <ligand>
        <name>Mg(2+)</name>
        <dbReference type="ChEBI" id="CHEBI:18420"/>
    </ligand>
</feature>
<evidence type="ECO:0000313" key="9">
    <source>
        <dbReference type="EMBL" id="RCW77393.1"/>
    </source>
</evidence>
<dbReference type="InterPro" id="IPR018480">
    <property type="entry name" value="PNAcMuramoyl-5peptid_Trfase_CS"/>
</dbReference>
<keyword evidence="10" id="KW-1185">Reference proteome</keyword>
<dbReference type="GO" id="GO:0005886">
    <property type="term" value="C:plasma membrane"/>
    <property type="evidence" value="ECO:0007669"/>
    <property type="project" value="UniProtKB-SubCell"/>
</dbReference>
<dbReference type="AlphaFoldDB" id="A0A368YAW7"/>
<reference evidence="9 10" key="1">
    <citation type="submission" date="2018-07" db="EMBL/GenBank/DDBJ databases">
        <title>Genomic Encyclopedia of Type Strains, Phase IV (KMG-IV): sequencing the most valuable type-strain genomes for metagenomic binning, comparative biology and taxonomic classification.</title>
        <authorList>
            <person name="Goeker M."/>
        </authorList>
    </citation>
    <scope>NUCLEOTIDE SEQUENCE [LARGE SCALE GENOMIC DNA]</scope>
    <source>
        <strain evidence="9 10">DSM 27696</strain>
    </source>
</reference>
<dbReference type="Proteomes" id="UP000252585">
    <property type="component" value="Unassembled WGS sequence"/>
</dbReference>
<keyword evidence="7" id="KW-0479">Metal-binding</keyword>
<dbReference type="RefSeq" id="WP_114351323.1">
    <property type="nucleotide sequence ID" value="NZ_QPJJ01000001.1"/>
</dbReference>
<feature type="transmembrane region" description="Helical" evidence="8">
    <location>
        <begin position="47"/>
        <end position="67"/>
    </location>
</feature>
<keyword evidence="4 8" id="KW-0812">Transmembrane</keyword>
<feature type="transmembrane region" description="Helical" evidence="8">
    <location>
        <begin position="237"/>
        <end position="258"/>
    </location>
</feature>
<evidence type="ECO:0000256" key="2">
    <source>
        <dbReference type="ARBA" id="ARBA00022475"/>
    </source>
</evidence>
<keyword evidence="5 8" id="KW-1133">Transmembrane helix</keyword>
<organism evidence="9 10">
    <name type="scientific">Saliterribacillus persicus</name>
    <dbReference type="NCBI Taxonomy" id="930114"/>
    <lineage>
        <taxon>Bacteria</taxon>
        <taxon>Bacillati</taxon>
        <taxon>Bacillota</taxon>
        <taxon>Bacilli</taxon>
        <taxon>Bacillales</taxon>
        <taxon>Bacillaceae</taxon>
        <taxon>Saliterribacillus</taxon>
    </lineage>
</organism>
<dbReference type="GO" id="GO:0016780">
    <property type="term" value="F:phosphotransferase activity, for other substituted phosphate groups"/>
    <property type="evidence" value="ECO:0007669"/>
    <property type="project" value="InterPro"/>
</dbReference>
<dbReference type="GO" id="GO:0071555">
    <property type="term" value="P:cell wall organization"/>
    <property type="evidence" value="ECO:0007669"/>
    <property type="project" value="TreeGrafter"/>
</dbReference>
<dbReference type="CDD" id="cd06853">
    <property type="entry name" value="GT_WecA_like"/>
    <property type="match status" value="1"/>
</dbReference>
<dbReference type="PANTHER" id="PTHR22926:SF3">
    <property type="entry name" value="UNDECAPRENYL-PHOSPHATE ALPHA-N-ACETYLGLUCOSAMINYL 1-PHOSPHATE TRANSFERASE"/>
    <property type="match status" value="1"/>
</dbReference>
<dbReference type="GO" id="GO:0044038">
    <property type="term" value="P:cell wall macromolecule biosynthetic process"/>
    <property type="evidence" value="ECO:0007669"/>
    <property type="project" value="TreeGrafter"/>
</dbReference>
<feature type="transmembrane region" description="Helical" evidence="8">
    <location>
        <begin position="73"/>
        <end position="90"/>
    </location>
</feature>
<dbReference type="GO" id="GO:0046872">
    <property type="term" value="F:metal ion binding"/>
    <property type="evidence" value="ECO:0007669"/>
    <property type="project" value="UniProtKB-KW"/>
</dbReference>
<dbReference type="PROSITE" id="PS01348">
    <property type="entry name" value="MRAY_2"/>
    <property type="match status" value="1"/>
</dbReference>
<keyword evidence="2" id="KW-1003">Cell membrane</keyword>
<protein>
    <submittedName>
        <fullName evidence="9">UDP-GlcNAc:undecaprenyl-phosphate GlcNAc-1-phosphate transferase</fullName>
    </submittedName>
</protein>
<dbReference type="GO" id="GO:0009103">
    <property type="term" value="P:lipopolysaccharide biosynthetic process"/>
    <property type="evidence" value="ECO:0007669"/>
    <property type="project" value="TreeGrafter"/>
</dbReference>
<evidence type="ECO:0000313" key="10">
    <source>
        <dbReference type="Proteomes" id="UP000252585"/>
    </source>
</evidence>
<gene>
    <name evidence="9" type="ORF">DFR57_101266</name>
</gene>
<dbReference type="Pfam" id="PF00953">
    <property type="entry name" value="Glycos_transf_4"/>
    <property type="match status" value="1"/>
</dbReference>
<keyword evidence="7" id="KW-0460">Magnesium</keyword>
<evidence type="ECO:0000256" key="5">
    <source>
        <dbReference type="ARBA" id="ARBA00022989"/>
    </source>
</evidence>
<evidence type="ECO:0000256" key="4">
    <source>
        <dbReference type="ARBA" id="ARBA00022692"/>
    </source>
</evidence>
<feature type="transmembrane region" description="Helical" evidence="8">
    <location>
        <begin position="213"/>
        <end position="231"/>
    </location>
</feature>
<feature type="transmembrane region" description="Helical" evidence="8">
    <location>
        <begin position="316"/>
        <end position="339"/>
    </location>
</feature>
<feature type="transmembrane region" description="Helical" evidence="8">
    <location>
        <begin position="291"/>
        <end position="310"/>
    </location>
</feature>
<comment type="caution">
    <text evidence="9">The sequence shown here is derived from an EMBL/GenBank/DDBJ whole genome shotgun (WGS) entry which is preliminary data.</text>
</comment>
<feature type="transmembrane region" description="Helical" evidence="8">
    <location>
        <begin position="134"/>
        <end position="153"/>
    </location>
</feature>
<proteinExistence type="predicted"/>
<sequence>MYNISELVIAFLISTLVAFIVTPLIRRIAIYFDVVDKPNERKKHNGSVARLGGLAIVIGVSAGLIYLQPQHPHMLEIIIGGLIIVLTGLLDDFFTLKPYQKLIGQFSAAIVVVSSGLVIDKVTMPFVGQVQLEGLGIVLTILWIVGVSNAINLIDGLDGLAAGVSAIGLTSILIIAITDYRIIVVYLGIILVGSCLGFLYHNFYPAKIFMGDTGALFLGYAIAVISMLGLFKNVALFSFIIPIIVIAVPIFDTMFAIIRRAINKQSIGTADRKHIHYQLVEMGYSHRASVLIIYGFSGFFGIMAVIFNSATMLTSLIIIGLIVLGIQLIAELSGILLNGQQPLLGSIKKLFRKRQKV</sequence>
<dbReference type="OrthoDB" id="9783652at2"/>